<keyword evidence="1" id="KW-0472">Membrane</keyword>
<keyword evidence="1" id="KW-1133">Transmembrane helix</keyword>
<dbReference type="AlphaFoldDB" id="A0A062U9E7"/>
<dbReference type="EMBL" id="AWFF01000058">
    <property type="protein sequence ID" value="KCZ53204.1"/>
    <property type="molecule type" value="Genomic_DNA"/>
</dbReference>
<sequence length="204" mass="22470">MSIKAVIAFLAIALAIISHLCVPLWAHVALCAATLFPIIVAHRTMAKRPTLSNLLLQSWYVGYILLASLVGRLSILISIAVSGMFSDRPDAKLLTDFLGGGVTALFATAFFEPFNKMEGGLWPEPLFRKWFENANQDLNLQGSADEKTAFDAVNQLRVFNEEKGTTLVDGWGYSARAKRAEIVEIYRKHQSETPPEEKDAADAS</sequence>
<reference evidence="2 3" key="1">
    <citation type="journal article" date="2014" name="Antonie Van Leeuwenhoek">
        <title>Hyphomonas beringensis sp. nov. and Hyphomonas chukchiensis sp. nov., isolated from surface seawater of the Bering Sea and Chukchi Sea.</title>
        <authorList>
            <person name="Li C."/>
            <person name="Lai Q."/>
            <person name="Li G."/>
            <person name="Dong C."/>
            <person name="Wang J."/>
            <person name="Liao Y."/>
            <person name="Shao Z."/>
        </authorList>
    </citation>
    <scope>NUCLEOTIDE SEQUENCE [LARGE SCALE GENOMIC DNA]</scope>
    <source>
        <strain evidence="2 3">25B14_1</strain>
    </source>
</reference>
<keyword evidence="1" id="KW-0812">Transmembrane</keyword>
<proteinExistence type="predicted"/>
<dbReference type="PATRIC" id="fig|1280946.3.peg.2776"/>
<dbReference type="OrthoDB" id="9831005at2"/>
<accession>A0A062U9E7</accession>
<organism evidence="2 3">
    <name type="scientific">Hyphomonas beringensis</name>
    <dbReference type="NCBI Taxonomy" id="1280946"/>
    <lineage>
        <taxon>Bacteria</taxon>
        <taxon>Pseudomonadati</taxon>
        <taxon>Pseudomonadota</taxon>
        <taxon>Alphaproteobacteria</taxon>
        <taxon>Hyphomonadales</taxon>
        <taxon>Hyphomonadaceae</taxon>
        <taxon>Hyphomonas</taxon>
    </lineage>
</organism>
<dbReference type="Proteomes" id="UP000027037">
    <property type="component" value="Unassembled WGS sequence"/>
</dbReference>
<name>A0A062U9E7_9PROT</name>
<keyword evidence="3" id="KW-1185">Reference proteome</keyword>
<gene>
    <name evidence="2" type="ORF">HY29_17470</name>
</gene>
<evidence type="ECO:0000256" key="1">
    <source>
        <dbReference type="SAM" id="Phobius"/>
    </source>
</evidence>
<feature type="transmembrane region" description="Helical" evidence="1">
    <location>
        <begin position="7"/>
        <end position="40"/>
    </location>
</feature>
<evidence type="ECO:0000313" key="2">
    <source>
        <dbReference type="EMBL" id="KCZ53204.1"/>
    </source>
</evidence>
<dbReference type="RefSeq" id="WP_034797962.1">
    <property type="nucleotide sequence ID" value="NZ_AWFF01000058.1"/>
</dbReference>
<evidence type="ECO:0000313" key="3">
    <source>
        <dbReference type="Proteomes" id="UP000027037"/>
    </source>
</evidence>
<protein>
    <submittedName>
        <fullName evidence="2">Uncharacterized protein</fullName>
    </submittedName>
</protein>
<feature type="transmembrane region" description="Helical" evidence="1">
    <location>
        <begin position="60"/>
        <end position="81"/>
    </location>
</feature>
<comment type="caution">
    <text evidence="2">The sequence shown here is derived from an EMBL/GenBank/DDBJ whole genome shotgun (WGS) entry which is preliminary data.</text>
</comment>
<feature type="transmembrane region" description="Helical" evidence="1">
    <location>
        <begin position="93"/>
        <end position="111"/>
    </location>
</feature>